<dbReference type="RefSeq" id="XP_036628872.1">
    <property type="nucleotide sequence ID" value="XM_036779483.1"/>
</dbReference>
<keyword evidence="1" id="KW-0812">Transmembrane</keyword>
<keyword evidence="1" id="KW-0472">Membrane</keyword>
<accession>A0A8H7DR59</accession>
<organism evidence="3 4">
    <name type="scientific">Pleurotus ostreatus</name>
    <name type="common">Oyster mushroom</name>
    <name type="synonym">White-rot fungus</name>
    <dbReference type="NCBI Taxonomy" id="5322"/>
    <lineage>
        <taxon>Eukaryota</taxon>
        <taxon>Fungi</taxon>
        <taxon>Dikarya</taxon>
        <taxon>Basidiomycota</taxon>
        <taxon>Agaricomycotina</taxon>
        <taxon>Agaricomycetes</taxon>
        <taxon>Agaricomycetidae</taxon>
        <taxon>Agaricales</taxon>
        <taxon>Pleurotineae</taxon>
        <taxon>Pleurotaceae</taxon>
        <taxon>Pleurotus</taxon>
    </lineage>
</organism>
<dbReference type="Proteomes" id="UP000623687">
    <property type="component" value="Unassembled WGS sequence"/>
</dbReference>
<evidence type="ECO:0000313" key="4">
    <source>
        <dbReference type="Proteomes" id="UP000623687"/>
    </source>
</evidence>
<name>A0A8H7DR59_PLEOS</name>
<dbReference type="VEuPathDB" id="FungiDB:PC9H_009989"/>
<feature type="transmembrane region" description="Helical" evidence="1">
    <location>
        <begin position="107"/>
        <end position="128"/>
    </location>
</feature>
<evidence type="ECO:0000259" key="2">
    <source>
        <dbReference type="Pfam" id="PF20152"/>
    </source>
</evidence>
<feature type="transmembrane region" description="Helical" evidence="1">
    <location>
        <begin position="239"/>
        <end position="260"/>
    </location>
</feature>
<feature type="transmembrane region" description="Helical" evidence="1">
    <location>
        <begin position="211"/>
        <end position="233"/>
    </location>
</feature>
<dbReference type="PANTHER" id="PTHR40465:SF1">
    <property type="entry name" value="DUF6534 DOMAIN-CONTAINING PROTEIN"/>
    <property type="match status" value="1"/>
</dbReference>
<evidence type="ECO:0000256" key="1">
    <source>
        <dbReference type="SAM" id="Phobius"/>
    </source>
</evidence>
<feature type="transmembrane region" description="Helical" evidence="1">
    <location>
        <begin position="167"/>
        <end position="191"/>
    </location>
</feature>
<dbReference type="Pfam" id="PF20152">
    <property type="entry name" value="DUF6534"/>
    <property type="match status" value="1"/>
</dbReference>
<dbReference type="OrthoDB" id="2745105at2759"/>
<dbReference type="GeneID" id="59379807"/>
<keyword evidence="1" id="KW-1133">Transmembrane helix</keyword>
<protein>
    <recommendedName>
        <fullName evidence="2">DUF6534 domain-containing protein</fullName>
    </recommendedName>
</protein>
<keyword evidence="4" id="KW-1185">Reference proteome</keyword>
<feature type="domain" description="DUF6534" evidence="2">
    <location>
        <begin position="176"/>
        <end position="261"/>
    </location>
</feature>
<evidence type="ECO:0000313" key="3">
    <source>
        <dbReference type="EMBL" id="KAF7424678.1"/>
    </source>
</evidence>
<proteinExistence type="predicted"/>
<comment type="caution">
    <text evidence="3">The sequence shown here is derived from an EMBL/GenBank/DDBJ whole genome shotgun (WGS) entry which is preliminary data.</text>
</comment>
<gene>
    <name evidence="3" type="ORF">PC9H_009989</name>
</gene>
<reference evidence="3" key="1">
    <citation type="submission" date="2019-07" db="EMBL/GenBank/DDBJ databases">
        <authorList>
            <person name="Palmer J.M."/>
        </authorList>
    </citation>
    <scope>NUCLEOTIDE SEQUENCE</scope>
    <source>
        <strain evidence="3">PC9</strain>
    </source>
</reference>
<dbReference type="AlphaFoldDB" id="A0A8H7DR59"/>
<dbReference type="EMBL" id="JACETU010000007">
    <property type="protein sequence ID" value="KAF7424678.1"/>
    <property type="molecule type" value="Genomic_DNA"/>
</dbReference>
<feature type="transmembrane region" description="Helical" evidence="1">
    <location>
        <begin position="12"/>
        <end position="37"/>
    </location>
</feature>
<dbReference type="InterPro" id="IPR045339">
    <property type="entry name" value="DUF6534"/>
</dbReference>
<dbReference type="PANTHER" id="PTHR40465">
    <property type="entry name" value="CHROMOSOME 1, WHOLE GENOME SHOTGUN SEQUENCE"/>
    <property type="match status" value="1"/>
</dbReference>
<sequence>MADLPFSVDRTVGAAFLGNIAAGVFYGITSLQTYMYYKRNFQDLPSFKLLVRQILDGLHLAMTTHGMYWYLVTNFMNPSAVEIPAWFKSTLRVSVTSSSDASLREEYGCLATAANFLWLSSWVFVIILRASAELINSSLPGGSISLCNRQRDRFLAGSFLLLLRDSWLLYSALGSAVFADVFIAATLCFFLSTRRTGFKSTDNLVNTMMVYSINTGLLTSVCAMACFITYAIWPQDFVFIGIYFTLSKLYLNSLLATLNARTLMREHDHRISTNPEGVSFKFVPPMDCTAVIDSARSRVSIEF</sequence>